<sequence length="79" mass="8936">EGQHIVIEFQSDATSWDDGWAPDNWLPEYYLSTDELTELFPERLAEMAAWNGMARQAASHPDPQMSADYSGRAVLFTLS</sequence>
<accession>A0A699WZU0</accession>
<protein>
    <submittedName>
        <fullName evidence="1">Uncharacterized protein</fullName>
    </submittedName>
</protein>
<dbReference type="AlphaFoldDB" id="A0A699WZU0"/>
<comment type="caution">
    <text evidence="1">The sequence shown here is derived from an EMBL/GenBank/DDBJ whole genome shotgun (WGS) entry which is preliminary data.</text>
</comment>
<gene>
    <name evidence="1" type="ORF">Tci_925301</name>
</gene>
<evidence type="ECO:0000313" key="1">
    <source>
        <dbReference type="EMBL" id="GFD53332.1"/>
    </source>
</evidence>
<dbReference type="EMBL" id="BKCJ011792982">
    <property type="protein sequence ID" value="GFD53332.1"/>
    <property type="molecule type" value="Genomic_DNA"/>
</dbReference>
<reference evidence="1" key="1">
    <citation type="journal article" date="2019" name="Sci. Rep.">
        <title>Draft genome of Tanacetum cinerariifolium, the natural source of mosquito coil.</title>
        <authorList>
            <person name="Yamashiro T."/>
            <person name="Shiraishi A."/>
            <person name="Satake H."/>
            <person name="Nakayama K."/>
        </authorList>
    </citation>
    <scope>NUCLEOTIDE SEQUENCE</scope>
</reference>
<organism evidence="1">
    <name type="scientific">Tanacetum cinerariifolium</name>
    <name type="common">Dalmatian daisy</name>
    <name type="synonym">Chrysanthemum cinerariifolium</name>
    <dbReference type="NCBI Taxonomy" id="118510"/>
    <lineage>
        <taxon>Eukaryota</taxon>
        <taxon>Viridiplantae</taxon>
        <taxon>Streptophyta</taxon>
        <taxon>Embryophyta</taxon>
        <taxon>Tracheophyta</taxon>
        <taxon>Spermatophyta</taxon>
        <taxon>Magnoliopsida</taxon>
        <taxon>eudicotyledons</taxon>
        <taxon>Gunneridae</taxon>
        <taxon>Pentapetalae</taxon>
        <taxon>asterids</taxon>
        <taxon>campanulids</taxon>
        <taxon>Asterales</taxon>
        <taxon>Asteraceae</taxon>
        <taxon>Asteroideae</taxon>
        <taxon>Anthemideae</taxon>
        <taxon>Anthemidinae</taxon>
        <taxon>Tanacetum</taxon>
    </lineage>
</organism>
<name>A0A699WZU0_TANCI</name>
<feature type="non-terminal residue" evidence="1">
    <location>
        <position position="1"/>
    </location>
</feature>
<proteinExistence type="predicted"/>